<dbReference type="Pfam" id="PF12592">
    <property type="entry name" value="ATPase_RavA_C"/>
    <property type="match status" value="1"/>
</dbReference>
<dbReference type="Gene3D" id="2.40.128.430">
    <property type="match status" value="1"/>
</dbReference>
<keyword evidence="6" id="KW-0175">Coiled coil</keyword>
<sequence length="507" mass="58526">MQLAERIAQLSNYLEGGLYERQQAIRLCLLATLSGESVFLLGPPGIAKSLIARRMKYAFRQANAFEYLMTRFSTPEEIFGPLSIQALKDEGRYERLTKGYLPDAEVVFLDEIWKAGPAILNTLLTAINERKFRNGDEEKNIPMRLLVTASNELPDADNSLEALFDRMLLRIWLDKVQEKQNFRALLTGKSQQEENLVPDHLKISEEEYREWQKEIPKVSLPDHCFELIYQLRQQIDATEKNLYVSDRRWKKAVYLLQASAFFNGRNSVSPLDIVLLKDCLWHDMQSMNLLPQLLKSLVQEDGWQQRQFTREIELVYQQWMSSTQDQNNQDAFKVLKNNAMFARKASYVLPENISEGRVTLFLHRPLQLHNMKVTFITTEKKSLVNFLNKGTTLSAHLNGIGFAQELAAEVNNLNQIQLLDVSHQASTLYLQDKNPTAAPTTNNKEWLDKLDAIQNEIQGAKYQFEKQQPNLFIEAHWLADVEESFIKLSDKLTQLRQQIMGKVANSL</sequence>
<keyword evidence="3" id="KW-0378">Hydrolase</keyword>
<dbReference type="SUPFAM" id="SSF52540">
    <property type="entry name" value="P-loop containing nucleoside triphosphate hydrolases"/>
    <property type="match status" value="1"/>
</dbReference>
<dbReference type="InterPro" id="IPR046932">
    <property type="entry name" value="RavA_LARA_sf"/>
</dbReference>
<dbReference type="Pfam" id="PF20265">
    <property type="entry name" value="LARA_dom"/>
    <property type="match status" value="1"/>
</dbReference>
<evidence type="ECO:0000256" key="5">
    <source>
        <dbReference type="ARBA" id="ARBA00023186"/>
    </source>
</evidence>
<dbReference type="Proteomes" id="UP000295055">
    <property type="component" value="Unassembled WGS sequence"/>
</dbReference>
<evidence type="ECO:0000256" key="1">
    <source>
        <dbReference type="ARBA" id="ARBA00022490"/>
    </source>
</evidence>
<evidence type="ECO:0000256" key="3">
    <source>
        <dbReference type="ARBA" id="ARBA00022801"/>
    </source>
</evidence>
<dbReference type="PANTHER" id="PTHR32204">
    <property type="entry name" value="ATPASE RAVA"/>
    <property type="match status" value="1"/>
</dbReference>
<evidence type="ECO:0000313" key="9">
    <source>
        <dbReference type="Proteomes" id="UP000295055"/>
    </source>
</evidence>
<dbReference type="RefSeq" id="WP_132496973.1">
    <property type="nucleotide sequence ID" value="NZ_SMAS01000009.1"/>
</dbReference>
<dbReference type="InterPro" id="IPR045427">
    <property type="entry name" value="MoxR"/>
</dbReference>
<dbReference type="InterPro" id="IPR003593">
    <property type="entry name" value="AAA+_ATPase"/>
</dbReference>
<dbReference type="NCBIfam" id="NF010054">
    <property type="entry name" value="PRK13531.1"/>
    <property type="match status" value="1"/>
</dbReference>
<protein>
    <submittedName>
        <fullName evidence="8">MoxR-like ATPase</fullName>
    </submittedName>
</protein>
<proteinExistence type="predicted"/>
<evidence type="ECO:0000259" key="7">
    <source>
        <dbReference type="SMART" id="SM00382"/>
    </source>
</evidence>
<dbReference type="GO" id="GO:0005524">
    <property type="term" value="F:ATP binding"/>
    <property type="evidence" value="ECO:0007669"/>
    <property type="project" value="UniProtKB-KW"/>
</dbReference>
<dbReference type="Pfam" id="PF17868">
    <property type="entry name" value="AAA_lid_8"/>
    <property type="match status" value="1"/>
</dbReference>
<feature type="coiled-coil region" evidence="6">
    <location>
        <begin position="443"/>
        <end position="498"/>
    </location>
</feature>
<dbReference type="SMART" id="SM00382">
    <property type="entry name" value="AAA"/>
    <property type="match status" value="1"/>
</dbReference>
<gene>
    <name evidence="8" type="ORF">EC835_1099</name>
</gene>
<dbReference type="Pfam" id="PF20030">
    <property type="entry name" value="bpMoxR"/>
    <property type="match status" value="1"/>
</dbReference>
<feature type="domain" description="AAA+ ATPase" evidence="7">
    <location>
        <begin position="34"/>
        <end position="183"/>
    </location>
</feature>
<accession>A0A4V2V384</accession>
<dbReference type="InterPro" id="IPR041538">
    <property type="entry name" value="RavA-like_AAA_lid"/>
</dbReference>
<dbReference type="InterPro" id="IPR022547">
    <property type="entry name" value="ATPase_RavA_C"/>
</dbReference>
<evidence type="ECO:0000313" key="8">
    <source>
        <dbReference type="EMBL" id="TCT30257.1"/>
    </source>
</evidence>
<keyword evidence="2" id="KW-0547">Nucleotide-binding</keyword>
<dbReference type="Gene3D" id="1.20.58.1510">
    <property type="match status" value="1"/>
</dbReference>
<evidence type="ECO:0000256" key="4">
    <source>
        <dbReference type="ARBA" id="ARBA00022840"/>
    </source>
</evidence>
<dbReference type="InterPro" id="IPR046898">
    <property type="entry name" value="RavA_LARA_dom"/>
</dbReference>
<dbReference type="EMBL" id="SMAS01000009">
    <property type="protein sequence ID" value="TCT30257.1"/>
    <property type="molecule type" value="Genomic_DNA"/>
</dbReference>
<evidence type="ECO:0000256" key="6">
    <source>
        <dbReference type="SAM" id="Coils"/>
    </source>
</evidence>
<dbReference type="GO" id="GO:0016787">
    <property type="term" value="F:hydrolase activity"/>
    <property type="evidence" value="ECO:0007669"/>
    <property type="project" value="UniProtKB-KW"/>
</dbReference>
<organism evidence="8 9">
    <name type="scientific">Providencia alcalifaciens</name>
    <dbReference type="NCBI Taxonomy" id="126385"/>
    <lineage>
        <taxon>Bacteria</taxon>
        <taxon>Pseudomonadati</taxon>
        <taxon>Pseudomonadota</taxon>
        <taxon>Gammaproteobacteria</taxon>
        <taxon>Enterobacterales</taxon>
        <taxon>Morganellaceae</taxon>
        <taxon>Providencia</taxon>
    </lineage>
</organism>
<evidence type="ECO:0000256" key="2">
    <source>
        <dbReference type="ARBA" id="ARBA00022741"/>
    </source>
</evidence>
<comment type="caution">
    <text evidence="8">The sequence shown here is derived from an EMBL/GenBank/DDBJ whole genome shotgun (WGS) entry which is preliminary data.</text>
</comment>
<keyword evidence="4" id="KW-0067">ATP-binding</keyword>
<dbReference type="PANTHER" id="PTHR32204:SF0">
    <property type="entry name" value="ATPASE RAVA"/>
    <property type="match status" value="1"/>
</dbReference>
<keyword evidence="1" id="KW-0963">Cytoplasm</keyword>
<dbReference type="InterPro" id="IPR027417">
    <property type="entry name" value="P-loop_NTPase"/>
</dbReference>
<name>A0A4V2V384_9GAMM</name>
<keyword evidence="5" id="KW-0143">Chaperone</keyword>
<dbReference type="OrthoDB" id="1814213at2"/>
<dbReference type="InterPro" id="IPR050513">
    <property type="entry name" value="RavA_ATPases"/>
</dbReference>
<reference evidence="8 9" key="1">
    <citation type="submission" date="2019-03" db="EMBL/GenBank/DDBJ databases">
        <title>Genomic analyses of the natural microbiome of Caenorhabditis elegans.</title>
        <authorList>
            <person name="Samuel B."/>
        </authorList>
    </citation>
    <scope>NUCLEOTIDE SEQUENCE [LARGE SCALE GENOMIC DNA]</scope>
    <source>
        <strain evidence="8 9">JUb102</strain>
    </source>
</reference>
<dbReference type="Gene3D" id="3.40.50.300">
    <property type="entry name" value="P-loop containing nucleotide triphosphate hydrolases"/>
    <property type="match status" value="1"/>
</dbReference>
<dbReference type="AlphaFoldDB" id="A0A4V2V384"/>
<dbReference type="CDD" id="cd00009">
    <property type="entry name" value="AAA"/>
    <property type="match status" value="1"/>
</dbReference>